<comment type="subcellular location">
    <subcellularLocation>
        <location evidence="1">Cytoplasm</location>
        <location evidence="1">Cytoskeleton</location>
        <location evidence="1">Cilium basal body</location>
    </subcellularLocation>
</comment>
<evidence type="ECO:0000256" key="4">
    <source>
        <dbReference type="ARBA" id="ARBA00023212"/>
    </source>
</evidence>
<comment type="caution">
    <text evidence="8">The sequence shown here is derived from an EMBL/GenBank/DDBJ whole genome shotgun (WGS) entry which is preliminary data.</text>
</comment>
<dbReference type="EMBL" id="CAKXAJ010025113">
    <property type="protein sequence ID" value="CAH2235150.1"/>
    <property type="molecule type" value="Genomic_DNA"/>
</dbReference>
<dbReference type="PANTHER" id="PTHR12968:SF1">
    <property type="entry name" value="B9 DOMAIN-CONTAINING PROTEIN 1"/>
    <property type="match status" value="1"/>
</dbReference>
<evidence type="ECO:0000256" key="7">
    <source>
        <dbReference type="ARBA" id="ARBA00039274"/>
    </source>
</evidence>
<evidence type="ECO:0000313" key="9">
    <source>
        <dbReference type="Proteomes" id="UP000838756"/>
    </source>
</evidence>
<sequence>MKESEVTKFLVSFSGHLEHVRFPAGVFDDQLYLQYEVVWGEDWSPISGLCSGVSQMAQSGRDPERVTFNMPVEMVFGSTNIFGWPQIVVTVRAKNALTGESLRGYALFLLPPTTGSHQLSAQLVRPRSATMLGQWIAWLTGRCPELVDPKMLASGKDNYLADSLRSSSWQPMDALQKGYFQQLGSCKYLSLVPLGSRG</sequence>
<name>A0A8S4RCX8_9NEOP</name>
<evidence type="ECO:0000256" key="5">
    <source>
        <dbReference type="ARBA" id="ARBA00023273"/>
    </source>
</evidence>
<keyword evidence="4" id="KW-0206">Cytoskeleton</keyword>
<dbReference type="Pfam" id="PF07162">
    <property type="entry name" value="B9-C2"/>
    <property type="match status" value="1"/>
</dbReference>
<dbReference type="Proteomes" id="UP000838756">
    <property type="component" value="Unassembled WGS sequence"/>
</dbReference>
<evidence type="ECO:0000256" key="2">
    <source>
        <dbReference type="ARBA" id="ARBA00022490"/>
    </source>
</evidence>
<dbReference type="InterPro" id="IPR010796">
    <property type="entry name" value="C2_B9-type_dom"/>
</dbReference>
<dbReference type="GO" id="GO:0060271">
    <property type="term" value="P:cilium assembly"/>
    <property type="evidence" value="ECO:0007669"/>
    <property type="project" value="TreeGrafter"/>
</dbReference>
<keyword evidence="3" id="KW-0970">Cilium biogenesis/degradation</keyword>
<comment type="similarity">
    <text evidence="6">Belongs to the B9D family.</text>
</comment>
<dbReference type="AlphaFoldDB" id="A0A8S4RCX8"/>
<evidence type="ECO:0000256" key="3">
    <source>
        <dbReference type="ARBA" id="ARBA00022794"/>
    </source>
</evidence>
<keyword evidence="9" id="KW-1185">Reference proteome</keyword>
<dbReference type="PANTHER" id="PTHR12968">
    <property type="entry name" value="B9 DOMAIN-CONTAINING"/>
    <property type="match status" value="1"/>
</dbReference>
<organism evidence="8 9">
    <name type="scientific">Pararge aegeria aegeria</name>
    <dbReference type="NCBI Taxonomy" id="348720"/>
    <lineage>
        <taxon>Eukaryota</taxon>
        <taxon>Metazoa</taxon>
        <taxon>Ecdysozoa</taxon>
        <taxon>Arthropoda</taxon>
        <taxon>Hexapoda</taxon>
        <taxon>Insecta</taxon>
        <taxon>Pterygota</taxon>
        <taxon>Neoptera</taxon>
        <taxon>Endopterygota</taxon>
        <taxon>Lepidoptera</taxon>
        <taxon>Glossata</taxon>
        <taxon>Ditrysia</taxon>
        <taxon>Papilionoidea</taxon>
        <taxon>Nymphalidae</taxon>
        <taxon>Satyrinae</taxon>
        <taxon>Satyrini</taxon>
        <taxon>Parargina</taxon>
        <taxon>Pararge</taxon>
    </lineage>
</organism>
<keyword evidence="2" id="KW-0963">Cytoplasm</keyword>
<proteinExistence type="inferred from homology"/>
<dbReference type="OrthoDB" id="431939at2759"/>
<dbReference type="GO" id="GO:0036038">
    <property type="term" value="C:MKS complex"/>
    <property type="evidence" value="ECO:0007669"/>
    <property type="project" value="TreeGrafter"/>
</dbReference>
<reference evidence="8" key="1">
    <citation type="submission" date="2022-03" db="EMBL/GenBank/DDBJ databases">
        <authorList>
            <person name="Lindestad O."/>
        </authorList>
    </citation>
    <scope>NUCLEOTIDE SEQUENCE</scope>
</reference>
<keyword evidence="5" id="KW-0966">Cell projection</keyword>
<protein>
    <recommendedName>
        <fullName evidence="7">B9 domain-containing protein 1</fullName>
    </recommendedName>
</protein>
<evidence type="ECO:0000313" key="8">
    <source>
        <dbReference type="EMBL" id="CAH2235150.1"/>
    </source>
</evidence>
<evidence type="ECO:0000256" key="6">
    <source>
        <dbReference type="ARBA" id="ARBA00038411"/>
    </source>
</evidence>
<dbReference type="PROSITE" id="PS51381">
    <property type="entry name" value="C2_B9"/>
    <property type="match status" value="1"/>
</dbReference>
<gene>
    <name evidence="8" type="primary">jg16141</name>
    <name evidence="8" type="ORF">PAEG_LOCUS12825</name>
</gene>
<evidence type="ECO:0000256" key="1">
    <source>
        <dbReference type="ARBA" id="ARBA00004120"/>
    </source>
</evidence>
<accession>A0A8S4RCX8</accession>